<dbReference type="PROSITE" id="PS51123">
    <property type="entry name" value="OMPA_2"/>
    <property type="match status" value="1"/>
</dbReference>
<reference evidence="12" key="1">
    <citation type="submission" date="2020-06" db="EMBL/GenBank/DDBJ databases">
        <authorList>
            <person name="Dong N."/>
        </authorList>
    </citation>
    <scope>NUCLEOTIDE SEQUENCE</scope>
    <source>
        <strain evidence="12">DF46-2-2</strain>
    </source>
</reference>
<dbReference type="SUPFAM" id="SSF103088">
    <property type="entry name" value="OmpA-like"/>
    <property type="match status" value="1"/>
</dbReference>
<feature type="domain" description="OmpA-like" evidence="11">
    <location>
        <begin position="233"/>
        <end position="351"/>
    </location>
</feature>
<dbReference type="InterPro" id="IPR006664">
    <property type="entry name" value="OMP_bac"/>
</dbReference>
<comment type="caution">
    <text evidence="12">The sequence shown here is derived from an EMBL/GenBank/DDBJ whole genome shotgun (WGS) entry which is preliminary data.</text>
</comment>
<evidence type="ECO:0000259" key="11">
    <source>
        <dbReference type="PROSITE" id="PS51123"/>
    </source>
</evidence>
<dbReference type="InterPro" id="IPR011250">
    <property type="entry name" value="OMP/PagP_B-barrel"/>
</dbReference>
<dbReference type="RefSeq" id="WP_286592804.1">
    <property type="nucleotide sequence ID" value="NZ_JACANB010000001.1"/>
</dbReference>
<dbReference type="Pfam" id="PF05736">
    <property type="entry name" value="OprF"/>
    <property type="match status" value="1"/>
</dbReference>
<feature type="chain" id="PRO_5043981174" evidence="10">
    <location>
        <begin position="25"/>
        <end position="353"/>
    </location>
</feature>
<evidence type="ECO:0000256" key="10">
    <source>
        <dbReference type="SAM" id="SignalP"/>
    </source>
</evidence>
<sequence>MKLKNTLGVAIASILAASSLSAFAQGQGAVEVDAFAKRYFTDSTRNMENGNLIGGSVGYFLTDDVSLALSYGEYHDIRSKDRQDNGRGRKNVKGNLASLDAVYHFGEPGVGLRPYVSAGVGHQSISNLAPRSGRDHTTFGNIGAGLKYYFTENLFAKASVEGLYGFDNHQGEWQTGLALGANFGGAPKAVEEVVVPVEPVACIDSDNDGVCDDVDLCPDTPEGTQVDANGCPIEPEKVRVELDVKFDFDKDQVKRDSYSDIQNLADFMKQFPQTATTVEGHTDSVGSEAYNQKLSERRANAVRNVLVNELGVEGNRVDSVGYGESRPVADNATREGRAINRRVEAEVEAEIQP</sequence>
<dbReference type="EMBL" id="JACANB010000001">
    <property type="protein sequence ID" value="MDM1695115.1"/>
    <property type="molecule type" value="Genomic_DNA"/>
</dbReference>
<dbReference type="PANTHER" id="PTHR30329">
    <property type="entry name" value="STATOR ELEMENT OF FLAGELLAR MOTOR COMPLEX"/>
    <property type="match status" value="1"/>
</dbReference>
<keyword evidence="4" id="KW-0812">Transmembrane</keyword>
<dbReference type="GO" id="GO:0005509">
    <property type="term" value="F:calcium ion binding"/>
    <property type="evidence" value="ECO:0007669"/>
    <property type="project" value="InterPro"/>
</dbReference>
<feature type="signal peptide" evidence="10">
    <location>
        <begin position="1"/>
        <end position="24"/>
    </location>
</feature>
<dbReference type="InterPro" id="IPR028974">
    <property type="entry name" value="TSP_type-3_rpt"/>
</dbReference>
<dbReference type="PANTHER" id="PTHR30329:SF21">
    <property type="entry name" value="LIPOPROTEIN YIAD-RELATED"/>
    <property type="match status" value="1"/>
</dbReference>
<evidence type="ECO:0000256" key="6">
    <source>
        <dbReference type="ARBA" id="ARBA00023114"/>
    </source>
</evidence>
<dbReference type="InterPro" id="IPR036737">
    <property type="entry name" value="OmpA-like_sf"/>
</dbReference>
<dbReference type="PRINTS" id="PR01021">
    <property type="entry name" value="OMPADOMAIN"/>
</dbReference>
<dbReference type="InterPro" id="IPR008722">
    <property type="entry name" value="OprF_membrane_N"/>
</dbReference>
<evidence type="ECO:0000256" key="4">
    <source>
        <dbReference type="ARBA" id="ARBA00022692"/>
    </source>
</evidence>
<dbReference type="Gene3D" id="3.30.1330.60">
    <property type="entry name" value="OmpA-like domain"/>
    <property type="match status" value="1"/>
</dbReference>
<dbReference type="InterPro" id="IPR050330">
    <property type="entry name" value="Bact_OuterMem_StrucFunc"/>
</dbReference>
<keyword evidence="6" id="KW-0626">Porin</keyword>
<keyword evidence="10" id="KW-0732">Signal</keyword>
<evidence type="ECO:0000256" key="5">
    <source>
        <dbReference type="ARBA" id="ARBA00023065"/>
    </source>
</evidence>
<organism evidence="12 13">
    <name type="scientific">Thiopseudomonas alkaliphila</name>
    <dbReference type="NCBI Taxonomy" id="1697053"/>
    <lineage>
        <taxon>Bacteria</taxon>
        <taxon>Pseudomonadati</taxon>
        <taxon>Pseudomonadota</taxon>
        <taxon>Gammaproteobacteria</taxon>
        <taxon>Pseudomonadales</taxon>
        <taxon>Pseudomonadaceae</taxon>
        <taxon>Thiopseudomonas</taxon>
    </lineage>
</organism>
<dbReference type="Proteomes" id="UP001173465">
    <property type="component" value="Unassembled WGS sequence"/>
</dbReference>
<dbReference type="Gene3D" id="2.40.160.20">
    <property type="match status" value="1"/>
</dbReference>
<dbReference type="Pfam" id="PF00691">
    <property type="entry name" value="OmpA"/>
    <property type="match status" value="1"/>
</dbReference>
<evidence type="ECO:0000256" key="1">
    <source>
        <dbReference type="ARBA" id="ARBA00004571"/>
    </source>
</evidence>
<dbReference type="CDD" id="cd07185">
    <property type="entry name" value="OmpA_C-like"/>
    <property type="match status" value="1"/>
</dbReference>
<dbReference type="GO" id="GO:0015288">
    <property type="term" value="F:porin activity"/>
    <property type="evidence" value="ECO:0007669"/>
    <property type="project" value="UniProtKB-KW"/>
</dbReference>
<gene>
    <name evidence="12" type="ORF">HX099_00305</name>
</gene>
<evidence type="ECO:0000256" key="3">
    <source>
        <dbReference type="ARBA" id="ARBA00022452"/>
    </source>
</evidence>
<reference evidence="12" key="2">
    <citation type="journal article" date="2022" name="Sci. Total Environ.">
        <title>Prevalence, transmission, and molecular epidemiology of tet(X)-positive bacteria among humans, animals, and environmental niches in China: An epidemiological, and genomic-based study.</title>
        <authorList>
            <person name="Dong N."/>
            <person name="Zeng Y."/>
            <person name="Cai C."/>
            <person name="Sun C."/>
            <person name="Lu J."/>
            <person name="Liu C."/>
            <person name="Zhou H."/>
            <person name="Sun Q."/>
            <person name="Shu L."/>
            <person name="Wang H."/>
            <person name="Wang Y."/>
            <person name="Wang S."/>
            <person name="Wu C."/>
            <person name="Chan E.W."/>
            <person name="Chen G."/>
            <person name="Shen Z."/>
            <person name="Chen S."/>
            <person name="Zhang R."/>
        </authorList>
    </citation>
    <scope>NUCLEOTIDE SEQUENCE</scope>
    <source>
        <strain evidence="12">DF46-2-2</strain>
    </source>
</reference>
<proteinExistence type="predicted"/>
<dbReference type="InterPro" id="IPR006665">
    <property type="entry name" value="OmpA-like"/>
</dbReference>
<keyword evidence="7 9" id="KW-0472">Membrane</keyword>
<accession>A0AAW7DLZ9</accession>
<evidence type="ECO:0000313" key="12">
    <source>
        <dbReference type="EMBL" id="MDM1695115.1"/>
    </source>
</evidence>
<comment type="subcellular location">
    <subcellularLocation>
        <location evidence="1">Cell outer membrane</location>
        <topology evidence="1">Multi-pass membrane protein</topology>
    </subcellularLocation>
</comment>
<keyword evidence="8" id="KW-0998">Cell outer membrane</keyword>
<evidence type="ECO:0000256" key="7">
    <source>
        <dbReference type="ARBA" id="ARBA00023136"/>
    </source>
</evidence>
<dbReference type="PROSITE" id="PS01068">
    <property type="entry name" value="OMPA_1"/>
    <property type="match status" value="1"/>
</dbReference>
<evidence type="ECO:0000313" key="13">
    <source>
        <dbReference type="Proteomes" id="UP001173465"/>
    </source>
</evidence>
<evidence type="ECO:0000256" key="8">
    <source>
        <dbReference type="ARBA" id="ARBA00023237"/>
    </source>
</evidence>
<keyword evidence="2" id="KW-0813">Transport</keyword>
<dbReference type="AlphaFoldDB" id="A0AAW7DLZ9"/>
<evidence type="ECO:0000256" key="9">
    <source>
        <dbReference type="PROSITE-ProRule" id="PRU00473"/>
    </source>
</evidence>
<dbReference type="InterPro" id="IPR006690">
    <property type="entry name" value="OMPA-like_CS"/>
</dbReference>
<protein>
    <submittedName>
        <fullName evidence="12">OmpA family protein</fullName>
    </submittedName>
</protein>
<dbReference type="SUPFAM" id="SSF103647">
    <property type="entry name" value="TSP type-3 repeat"/>
    <property type="match status" value="1"/>
</dbReference>
<keyword evidence="3" id="KW-1134">Transmembrane beta strand</keyword>
<dbReference type="GO" id="GO:0006811">
    <property type="term" value="P:monoatomic ion transport"/>
    <property type="evidence" value="ECO:0007669"/>
    <property type="project" value="UniProtKB-KW"/>
</dbReference>
<name>A0AAW7DLZ9_9GAMM</name>
<dbReference type="GO" id="GO:0046930">
    <property type="term" value="C:pore complex"/>
    <property type="evidence" value="ECO:0007669"/>
    <property type="project" value="UniProtKB-KW"/>
</dbReference>
<keyword evidence="5" id="KW-0406">Ion transport</keyword>
<dbReference type="GO" id="GO:0009279">
    <property type="term" value="C:cell outer membrane"/>
    <property type="evidence" value="ECO:0007669"/>
    <property type="project" value="UniProtKB-SubCell"/>
</dbReference>
<evidence type="ECO:0000256" key="2">
    <source>
        <dbReference type="ARBA" id="ARBA00022448"/>
    </source>
</evidence>
<dbReference type="SUPFAM" id="SSF56925">
    <property type="entry name" value="OMPA-like"/>
    <property type="match status" value="1"/>
</dbReference>